<organism evidence="3 4">
    <name type="scientific">Bifidobacterium mongoliense DSM 21395</name>
    <dbReference type="NCBI Taxonomy" id="1437603"/>
    <lineage>
        <taxon>Bacteria</taxon>
        <taxon>Bacillati</taxon>
        <taxon>Actinomycetota</taxon>
        <taxon>Actinomycetes</taxon>
        <taxon>Bifidobacteriales</taxon>
        <taxon>Bifidobacteriaceae</taxon>
        <taxon>Bifidobacterium</taxon>
    </lineage>
</organism>
<keyword evidence="2" id="KW-0812">Transmembrane</keyword>
<evidence type="ECO:0000313" key="3">
    <source>
        <dbReference type="EMBL" id="KFI79002.1"/>
    </source>
</evidence>
<feature type="transmembrane region" description="Helical" evidence="2">
    <location>
        <begin position="49"/>
        <end position="73"/>
    </location>
</feature>
<keyword evidence="4" id="KW-1185">Reference proteome</keyword>
<evidence type="ECO:0000256" key="2">
    <source>
        <dbReference type="SAM" id="Phobius"/>
    </source>
</evidence>
<protein>
    <submittedName>
        <fullName evidence="3">Membrane spanning protein</fullName>
    </submittedName>
</protein>
<dbReference type="AlphaFoldDB" id="A0A087C6V2"/>
<dbReference type="RefSeq" id="WP_051917800.1">
    <property type="nucleotide sequence ID" value="NZ_JDUO01000018.1"/>
</dbReference>
<proteinExistence type="predicted"/>
<sequence length="272" mass="28206">MSDDFDDFDTRDMPTSAGETDAKPDVHGSMGSGRGPAHGTAPHGDGRGAAAWGTICAVMSLCAALVVLVHAVAPAALPAPVGDQALMVGMGVMALVAIVLGVVARRAARGLHRRRRHRGATAVILVIFAVLILVLGVLVGRAVPGGVIKPPVRDEAPASSVQGMKAGVERAAGQCSGGWHDIEVSGYPGVEAASYCKDTRTAFVTFDSEASASMDRGLVKSAITQQLEGHADDARAKGDWRMLYAGRWMAVGDRQAMTALKGLWGGSQETVR</sequence>
<dbReference type="Proteomes" id="UP000029082">
    <property type="component" value="Unassembled WGS sequence"/>
</dbReference>
<feature type="transmembrane region" description="Helical" evidence="2">
    <location>
        <begin position="85"/>
        <end position="108"/>
    </location>
</feature>
<dbReference type="EMBL" id="JGZE01000003">
    <property type="protein sequence ID" value="KFI79002.1"/>
    <property type="molecule type" value="Genomic_DNA"/>
</dbReference>
<gene>
    <name evidence="3" type="ORF">BMON_1415</name>
</gene>
<keyword evidence="2" id="KW-0472">Membrane</keyword>
<feature type="transmembrane region" description="Helical" evidence="2">
    <location>
        <begin position="120"/>
        <end position="143"/>
    </location>
</feature>
<dbReference type="GeneID" id="93095247"/>
<name>A0A087C6V2_9BIFI</name>
<evidence type="ECO:0000313" key="4">
    <source>
        <dbReference type="Proteomes" id="UP000029082"/>
    </source>
</evidence>
<accession>A0A087C6V2</accession>
<feature type="region of interest" description="Disordered" evidence="1">
    <location>
        <begin position="1"/>
        <end position="44"/>
    </location>
</feature>
<reference evidence="3 4" key="1">
    <citation type="submission" date="2014-03" db="EMBL/GenBank/DDBJ databases">
        <title>Genomics of Bifidobacteria.</title>
        <authorList>
            <person name="Ventura M."/>
            <person name="Milani C."/>
            <person name="Lugli G.A."/>
        </authorList>
    </citation>
    <scope>NUCLEOTIDE SEQUENCE [LARGE SCALE GENOMIC DNA]</scope>
    <source>
        <strain evidence="3 4">DSM 21395</strain>
    </source>
</reference>
<dbReference type="eggNOG" id="ENOG50329FS">
    <property type="taxonomic scope" value="Bacteria"/>
</dbReference>
<evidence type="ECO:0000256" key="1">
    <source>
        <dbReference type="SAM" id="MobiDB-lite"/>
    </source>
</evidence>
<dbReference type="OrthoDB" id="3232854at2"/>
<comment type="caution">
    <text evidence="3">The sequence shown here is derived from an EMBL/GenBank/DDBJ whole genome shotgun (WGS) entry which is preliminary data.</text>
</comment>
<keyword evidence="2" id="KW-1133">Transmembrane helix</keyword>